<accession>A0A6J4KIA8</accession>
<protein>
    <submittedName>
        <fullName evidence="1">Uncharacterized protein</fullName>
    </submittedName>
</protein>
<sequence>MILLAAASLVAAYNCQLDAPKAVGFEGGQAKASEIGLPPASLHFSIALES</sequence>
<dbReference type="AlphaFoldDB" id="A0A6J4KIA8"/>
<gene>
    <name evidence="1" type="ORF">AVDCRST_MAG93-4879</name>
</gene>
<evidence type="ECO:0000313" key="1">
    <source>
        <dbReference type="EMBL" id="CAA9305330.1"/>
    </source>
</evidence>
<dbReference type="EMBL" id="CADCTR010001641">
    <property type="protein sequence ID" value="CAA9305330.1"/>
    <property type="molecule type" value="Genomic_DNA"/>
</dbReference>
<name>A0A6J4KIA8_9CHLR</name>
<organism evidence="1">
    <name type="scientific">uncultured Chloroflexia bacterium</name>
    <dbReference type="NCBI Taxonomy" id="1672391"/>
    <lineage>
        <taxon>Bacteria</taxon>
        <taxon>Bacillati</taxon>
        <taxon>Chloroflexota</taxon>
        <taxon>Chloroflexia</taxon>
        <taxon>environmental samples</taxon>
    </lineage>
</organism>
<proteinExistence type="predicted"/>
<feature type="non-terminal residue" evidence="1">
    <location>
        <position position="50"/>
    </location>
</feature>
<reference evidence="1" key="1">
    <citation type="submission" date="2020-02" db="EMBL/GenBank/DDBJ databases">
        <authorList>
            <person name="Meier V. D."/>
        </authorList>
    </citation>
    <scope>NUCLEOTIDE SEQUENCE</scope>
    <source>
        <strain evidence="1">AVDCRST_MAG93</strain>
    </source>
</reference>